<feature type="domain" description="EngA-type G" evidence="12">
    <location>
        <begin position="3"/>
        <end position="166"/>
    </location>
</feature>
<feature type="region of interest" description="Disordered" evidence="11">
    <location>
        <begin position="212"/>
        <end position="245"/>
    </location>
</feature>
<dbReference type="Gene3D" id="3.40.50.300">
    <property type="entry name" value="P-loop containing nucleotide triphosphate hydrolases"/>
    <property type="match status" value="2"/>
</dbReference>
<dbReference type="CDD" id="cd01894">
    <property type="entry name" value="EngA1"/>
    <property type="match status" value="1"/>
</dbReference>
<keyword evidence="3 8" id="KW-0690">Ribosome biogenesis</keyword>
<name>A0A662ZE79_9GAMM</name>
<evidence type="ECO:0000256" key="8">
    <source>
        <dbReference type="HAMAP-Rule" id="MF_00195"/>
    </source>
</evidence>
<dbReference type="FunFam" id="3.40.50.300:FF:000040">
    <property type="entry name" value="GTPase Der"/>
    <property type="match status" value="1"/>
</dbReference>
<dbReference type="InterPro" id="IPR015946">
    <property type="entry name" value="KH_dom-like_a/b"/>
</dbReference>
<dbReference type="SUPFAM" id="SSF52540">
    <property type="entry name" value="P-loop containing nucleoside triphosphate hydrolases"/>
    <property type="match status" value="2"/>
</dbReference>
<dbReference type="InterPro" id="IPR027417">
    <property type="entry name" value="P-loop_NTPase"/>
</dbReference>
<dbReference type="PIRSF" id="PIRSF006485">
    <property type="entry name" value="GTP-binding_EngA"/>
    <property type="match status" value="1"/>
</dbReference>
<dbReference type="InterPro" id="IPR003593">
    <property type="entry name" value="AAA+_ATPase"/>
</dbReference>
<sequence length="545" mass="60776">MSKVVALVGRPNVGKSTLFNRLTKTRDALVADFPGLTRDRKYGRAMYNDSEYILIDTGGIDGSEEGIETHMAEQSLLAIDEADLVFFLVDARSGLTSGDYMIADYVRRHQKKTVLVANKIDGLDSDVATAELYALGISAVYPISASHGRGLSSLLDEVLAPVLADGEEHLLPEAGPFDDPDVIAWEKGFDFLENVPMDKEAGGFDWHAWKKRHQNKDENSESAEGSEEASEKKTADSSEKEHDGSFSDLPVKFAIVGRPNVGKSTLTNRLLGEDRVIVYDMPGTTRDSIYIPLKKDDQEYIVIDTAGVRKRKKVNEAVEKFSVVKTLQAIEDSNVTILVIDANAGVTDQDLSLLSFIIQSGRSLVIAVNKWDGLDKEVKEKVKQDLELRLGFVDFAEIHFISALHGTGVGHLFESILSAYRSATTRVSTSKLNRILTMATQELQPPLSNGRRVKLKYAHAGGYNPPRIIIHGNKTGDLTDAYKRYLNNYYRKSLHIIGTPISLEFHDSENPFEGKKNKLTQSQIRKRKRMMDFVKKAKRDRKKKK</sequence>
<dbReference type="GO" id="GO:0042254">
    <property type="term" value="P:ribosome biogenesis"/>
    <property type="evidence" value="ECO:0007669"/>
    <property type="project" value="UniProtKB-KW"/>
</dbReference>
<dbReference type="GO" id="GO:0005525">
    <property type="term" value="F:GTP binding"/>
    <property type="evidence" value="ECO:0007669"/>
    <property type="project" value="UniProtKB-UniRule"/>
</dbReference>
<dbReference type="InterPro" id="IPR006073">
    <property type="entry name" value="GTP-bd"/>
</dbReference>
<keyword evidence="6 8" id="KW-0342">GTP-binding</keyword>
<dbReference type="NCBIfam" id="TIGR00231">
    <property type="entry name" value="small_GTP"/>
    <property type="match status" value="2"/>
</dbReference>
<comment type="similarity">
    <text evidence="1 8 9 10">Belongs to the TRAFAC class TrmE-Era-EngA-EngB-Septin-like GTPase superfamily. EngA (Der) GTPase family.</text>
</comment>
<reference evidence="13 14" key="1">
    <citation type="submission" date="2016-10" db="EMBL/GenBank/DDBJ databases">
        <authorList>
            <person name="Varghese N."/>
            <person name="Submissions S."/>
        </authorList>
    </citation>
    <scope>NUCLEOTIDE SEQUENCE [LARGE SCALE GENOMIC DNA]</scope>
    <source>
        <strain evidence="13 14">DSM 1361</strain>
    </source>
</reference>
<dbReference type="PRINTS" id="PR00326">
    <property type="entry name" value="GTP1OBG"/>
</dbReference>
<dbReference type="Pfam" id="PF14714">
    <property type="entry name" value="KH_dom-like"/>
    <property type="match status" value="1"/>
</dbReference>
<keyword evidence="4 10" id="KW-0677">Repeat</keyword>
<feature type="compositionally biased region" description="Basic and acidic residues" evidence="11">
    <location>
        <begin position="229"/>
        <end position="245"/>
    </location>
</feature>
<keyword evidence="14" id="KW-1185">Reference proteome</keyword>
<keyword evidence="5 8" id="KW-0547">Nucleotide-binding</keyword>
<dbReference type="FunFam" id="3.30.300.20:FF:000004">
    <property type="entry name" value="GTPase Der"/>
    <property type="match status" value="1"/>
</dbReference>
<accession>A0A662ZE79</accession>
<feature type="binding site" evidence="8">
    <location>
        <begin position="304"/>
        <end position="308"/>
    </location>
    <ligand>
        <name>GTP</name>
        <dbReference type="ChEBI" id="CHEBI:37565"/>
        <label>2</label>
    </ligand>
</feature>
<dbReference type="NCBIfam" id="TIGR03594">
    <property type="entry name" value="GTPase_EngA"/>
    <property type="match status" value="1"/>
</dbReference>
<dbReference type="PANTHER" id="PTHR43834:SF6">
    <property type="entry name" value="GTPASE DER"/>
    <property type="match status" value="1"/>
</dbReference>
<feature type="binding site" evidence="8">
    <location>
        <begin position="118"/>
        <end position="121"/>
    </location>
    <ligand>
        <name>GTP</name>
        <dbReference type="ChEBI" id="CHEBI:37565"/>
        <label>1</label>
    </ligand>
</feature>
<feature type="binding site" evidence="8">
    <location>
        <begin position="9"/>
        <end position="16"/>
    </location>
    <ligand>
        <name>GTP</name>
        <dbReference type="ChEBI" id="CHEBI:37565"/>
        <label>1</label>
    </ligand>
</feature>
<comment type="function">
    <text evidence="8 10">GTPase that plays an essential role in the late steps of ribosome biogenesis.</text>
</comment>
<feature type="region of interest" description="Disordered" evidence="11">
    <location>
        <begin position="514"/>
        <end position="545"/>
    </location>
</feature>
<dbReference type="InterPro" id="IPR032859">
    <property type="entry name" value="KH_dom-like"/>
</dbReference>
<dbReference type="CDD" id="cd01895">
    <property type="entry name" value="EngA2"/>
    <property type="match status" value="1"/>
</dbReference>
<evidence type="ECO:0000313" key="13">
    <source>
        <dbReference type="EMBL" id="SFP01445.1"/>
    </source>
</evidence>
<gene>
    <name evidence="8" type="primary">der</name>
    <name evidence="13" type="ORF">SAMN02910344_00191</name>
</gene>
<evidence type="ECO:0000256" key="9">
    <source>
        <dbReference type="PROSITE-ProRule" id="PRU01049"/>
    </source>
</evidence>
<protein>
    <recommendedName>
        <fullName evidence="2 8">GTPase Der</fullName>
    </recommendedName>
    <alternativeName>
        <fullName evidence="7 8">GTP-binding protein EngA</fullName>
    </alternativeName>
</protein>
<evidence type="ECO:0000256" key="4">
    <source>
        <dbReference type="ARBA" id="ARBA00022737"/>
    </source>
</evidence>
<dbReference type="SMART" id="SM00382">
    <property type="entry name" value="AAA"/>
    <property type="match status" value="2"/>
</dbReference>
<feature type="binding site" evidence="8">
    <location>
        <begin position="369"/>
        <end position="372"/>
    </location>
    <ligand>
        <name>GTP</name>
        <dbReference type="ChEBI" id="CHEBI:37565"/>
        <label>2</label>
    </ligand>
</feature>
<feature type="binding site" evidence="8">
    <location>
        <begin position="56"/>
        <end position="60"/>
    </location>
    <ligand>
        <name>GTP</name>
        <dbReference type="ChEBI" id="CHEBI:37565"/>
        <label>1</label>
    </ligand>
</feature>
<evidence type="ECO:0000256" key="3">
    <source>
        <dbReference type="ARBA" id="ARBA00022517"/>
    </source>
</evidence>
<dbReference type="InterPro" id="IPR031166">
    <property type="entry name" value="G_ENGA"/>
</dbReference>
<evidence type="ECO:0000256" key="10">
    <source>
        <dbReference type="RuleBase" id="RU004481"/>
    </source>
</evidence>
<evidence type="ECO:0000256" key="11">
    <source>
        <dbReference type="SAM" id="MobiDB-lite"/>
    </source>
</evidence>
<dbReference type="FunFam" id="3.40.50.300:FF:000057">
    <property type="entry name" value="GTPase Der"/>
    <property type="match status" value="1"/>
</dbReference>
<evidence type="ECO:0000256" key="1">
    <source>
        <dbReference type="ARBA" id="ARBA00008279"/>
    </source>
</evidence>
<dbReference type="RefSeq" id="WP_093140066.1">
    <property type="nucleotide sequence ID" value="NZ_FOXF01000002.1"/>
</dbReference>
<proteinExistence type="inferred from homology"/>
<dbReference type="PROSITE" id="PS51712">
    <property type="entry name" value="G_ENGA"/>
    <property type="match status" value="2"/>
</dbReference>
<evidence type="ECO:0000256" key="2">
    <source>
        <dbReference type="ARBA" id="ARBA00020953"/>
    </source>
</evidence>
<evidence type="ECO:0000313" key="14">
    <source>
        <dbReference type="Proteomes" id="UP000243745"/>
    </source>
</evidence>
<feature type="compositionally biased region" description="Basic residues" evidence="11">
    <location>
        <begin position="536"/>
        <end position="545"/>
    </location>
</feature>
<feature type="domain" description="EngA-type G" evidence="12">
    <location>
        <begin position="251"/>
        <end position="424"/>
    </location>
</feature>
<evidence type="ECO:0000259" key="12">
    <source>
        <dbReference type="PROSITE" id="PS51712"/>
    </source>
</evidence>
<dbReference type="PANTHER" id="PTHR43834">
    <property type="entry name" value="GTPASE DER"/>
    <property type="match status" value="1"/>
</dbReference>
<organism evidence="13 14">
    <name type="scientific">Ruminobacter amylophilus</name>
    <dbReference type="NCBI Taxonomy" id="867"/>
    <lineage>
        <taxon>Bacteria</taxon>
        <taxon>Pseudomonadati</taxon>
        <taxon>Pseudomonadota</taxon>
        <taxon>Gammaproteobacteria</taxon>
        <taxon>Aeromonadales</taxon>
        <taxon>Succinivibrionaceae</taxon>
        <taxon>Ruminobacter</taxon>
    </lineage>
</organism>
<evidence type="ECO:0000256" key="5">
    <source>
        <dbReference type="ARBA" id="ARBA00022741"/>
    </source>
</evidence>
<feature type="binding site" evidence="8">
    <location>
        <begin position="257"/>
        <end position="264"/>
    </location>
    <ligand>
        <name>GTP</name>
        <dbReference type="ChEBI" id="CHEBI:37565"/>
        <label>2</label>
    </ligand>
</feature>
<dbReference type="EMBL" id="FOXF01000002">
    <property type="protein sequence ID" value="SFP01445.1"/>
    <property type="molecule type" value="Genomic_DNA"/>
</dbReference>
<dbReference type="Pfam" id="PF01926">
    <property type="entry name" value="MMR_HSR1"/>
    <property type="match status" value="2"/>
</dbReference>
<evidence type="ECO:0000256" key="7">
    <source>
        <dbReference type="ARBA" id="ARBA00032345"/>
    </source>
</evidence>
<dbReference type="Proteomes" id="UP000243745">
    <property type="component" value="Unassembled WGS sequence"/>
</dbReference>
<evidence type="ECO:0000256" key="6">
    <source>
        <dbReference type="ARBA" id="ARBA00023134"/>
    </source>
</evidence>
<dbReference type="GO" id="GO:0043022">
    <property type="term" value="F:ribosome binding"/>
    <property type="evidence" value="ECO:0007669"/>
    <property type="project" value="TreeGrafter"/>
</dbReference>
<dbReference type="OrthoDB" id="9805918at2"/>
<dbReference type="Gene3D" id="3.30.300.20">
    <property type="match status" value="1"/>
</dbReference>
<dbReference type="InterPro" id="IPR016484">
    <property type="entry name" value="GTPase_Der"/>
</dbReference>
<dbReference type="InterPro" id="IPR005225">
    <property type="entry name" value="Small_GTP-bd"/>
</dbReference>
<dbReference type="AlphaFoldDB" id="A0A662ZE79"/>
<comment type="subunit">
    <text evidence="8">Associates with the 50S ribosomal subunit.</text>
</comment>
<dbReference type="HAMAP" id="MF_00195">
    <property type="entry name" value="GTPase_Der"/>
    <property type="match status" value="1"/>
</dbReference>